<dbReference type="GO" id="GO:0006782">
    <property type="term" value="P:protoporphyrinogen IX biosynthetic process"/>
    <property type="evidence" value="ECO:0007669"/>
    <property type="project" value="UniProtKB-UniRule"/>
</dbReference>
<comment type="cofactor">
    <cofactor evidence="14 15">
        <name>heme b</name>
        <dbReference type="ChEBI" id="CHEBI:60344"/>
    </cofactor>
    <text evidence="14 15">Binds 1 heme b (iron(II)-protoporphyrin IX) group per subunit.</text>
</comment>
<dbReference type="OrthoDB" id="9800824at2"/>
<dbReference type="HAMAP" id="MF_02239">
    <property type="entry name" value="HemJ"/>
    <property type="match status" value="1"/>
</dbReference>
<feature type="binding site" description="axial binding residue" evidence="14">
    <location>
        <position position="12"/>
    </location>
    <ligand>
        <name>heme</name>
        <dbReference type="ChEBI" id="CHEBI:30413"/>
    </ligand>
    <ligandPart>
        <name>Fe</name>
        <dbReference type="ChEBI" id="CHEBI:18248"/>
    </ligandPart>
</feature>
<evidence type="ECO:0000256" key="9">
    <source>
        <dbReference type="ARBA" id="ARBA00022989"/>
    </source>
</evidence>
<evidence type="ECO:0000256" key="7">
    <source>
        <dbReference type="ARBA" id="ARBA00022692"/>
    </source>
</evidence>
<keyword evidence="10 14" id="KW-0560">Oxidoreductase</keyword>
<evidence type="ECO:0000256" key="14">
    <source>
        <dbReference type="HAMAP-Rule" id="MF_02239"/>
    </source>
</evidence>
<evidence type="ECO:0000256" key="1">
    <source>
        <dbReference type="ARBA" id="ARBA00004651"/>
    </source>
</evidence>
<organism evidence="16 17">
    <name type="scientific">Methylobacterium gossipiicola</name>
    <dbReference type="NCBI Taxonomy" id="582675"/>
    <lineage>
        <taxon>Bacteria</taxon>
        <taxon>Pseudomonadati</taxon>
        <taxon>Pseudomonadota</taxon>
        <taxon>Alphaproteobacteria</taxon>
        <taxon>Hyphomicrobiales</taxon>
        <taxon>Methylobacteriaceae</taxon>
        <taxon>Methylobacterium</taxon>
    </lineage>
</organism>
<dbReference type="PIRSF" id="PIRSF004638">
    <property type="entry name" value="UCP004638"/>
    <property type="match status" value="1"/>
</dbReference>
<evidence type="ECO:0000256" key="2">
    <source>
        <dbReference type="ARBA" id="ARBA00005073"/>
    </source>
</evidence>
<keyword evidence="7 14" id="KW-0812">Transmembrane</keyword>
<name>A0A1I2UGL2_9HYPH</name>
<feature type="transmembrane region" description="Helical" evidence="14">
    <location>
        <begin position="6"/>
        <end position="26"/>
    </location>
</feature>
<keyword evidence="11 14" id="KW-0408">Iron</keyword>
<keyword evidence="5 14" id="KW-1003">Cell membrane</keyword>
<comment type="subunit">
    <text evidence="14">Homodimer.</text>
</comment>
<proteinExistence type="inferred from homology"/>
<keyword evidence="8 14" id="KW-0479">Metal-binding</keyword>
<sequence length="147" mass="16468">MDSLYLWIKALHIVAVISWMAAMLYLPRLFVYHASLVPGPHAQAQSETFKVMERRLLKAIMTPAMIATWIFGLILAWQSGFYAAGWLQAKAALVLAMSGIHGWLARMVKDFAADRNTRGHTFYRVLNEAPTLLMVVIVVLVVLKPGT</sequence>
<evidence type="ECO:0000256" key="4">
    <source>
        <dbReference type="ARBA" id="ARBA00017504"/>
    </source>
</evidence>
<evidence type="ECO:0000256" key="10">
    <source>
        <dbReference type="ARBA" id="ARBA00023002"/>
    </source>
</evidence>
<dbReference type="PANTHER" id="PTHR40255:SF1">
    <property type="entry name" value="PROTOPORPHYRINOGEN IX OXIDASE"/>
    <property type="match status" value="1"/>
</dbReference>
<gene>
    <name evidence="16" type="ORF">SAMN05192565_109120</name>
</gene>
<evidence type="ECO:0000313" key="16">
    <source>
        <dbReference type="EMBL" id="SFG73976.1"/>
    </source>
</evidence>
<keyword evidence="6 14" id="KW-0349">Heme</keyword>
<evidence type="ECO:0000256" key="3">
    <source>
        <dbReference type="ARBA" id="ARBA00006501"/>
    </source>
</evidence>
<dbReference type="AlphaFoldDB" id="A0A1I2UGL2"/>
<dbReference type="RefSeq" id="WP_091971511.1">
    <property type="nucleotide sequence ID" value="NZ_FOPM01000009.1"/>
</dbReference>
<evidence type="ECO:0000256" key="5">
    <source>
        <dbReference type="ARBA" id="ARBA00022475"/>
    </source>
</evidence>
<evidence type="ECO:0000256" key="6">
    <source>
        <dbReference type="ARBA" id="ARBA00022617"/>
    </source>
</evidence>
<comment type="catalytic activity">
    <reaction evidence="13 14 15">
        <text>protoporphyrinogen IX + 3 A = protoporphyrin IX + 3 AH2</text>
        <dbReference type="Rhea" id="RHEA:62000"/>
        <dbReference type="ChEBI" id="CHEBI:13193"/>
        <dbReference type="ChEBI" id="CHEBI:17499"/>
        <dbReference type="ChEBI" id="CHEBI:57306"/>
        <dbReference type="ChEBI" id="CHEBI:57307"/>
    </reaction>
</comment>
<comment type="function">
    <text evidence="14 15">Catalyzes the oxidation of protoporphyrinogen IX to protoporphyrin IX.</text>
</comment>
<dbReference type="GO" id="GO:0046872">
    <property type="term" value="F:metal ion binding"/>
    <property type="evidence" value="ECO:0007669"/>
    <property type="project" value="UniProtKB-UniRule"/>
</dbReference>
<dbReference type="PANTHER" id="PTHR40255">
    <property type="entry name" value="UPF0093 MEMBRANE PROTEIN SLR1790"/>
    <property type="match status" value="1"/>
</dbReference>
<dbReference type="InterPro" id="IPR005265">
    <property type="entry name" value="HemJ-like"/>
</dbReference>
<evidence type="ECO:0000313" key="17">
    <source>
        <dbReference type="Proteomes" id="UP000199229"/>
    </source>
</evidence>
<keyword evidence="17" id="KW-1185">Reference proteome</keyword>
<keyword evidence="9 14" id="KW-1133">Transmembrane helix</keyword>
<dbReference type="UniPathway" id="UPA00251">
    <property type="reaction ID" value="UER00324"/>
</dbReference>
<dbReference type="Proteomes" id="UP000199229">
    <property type="component" value="Unassembled WGS sequence"/>
</dbReference>
<protein>
    <recommendedName>
        <fullName evidence="4 14">Protoporphyrinogen IX oxidase</fullName>
        <shortName evidence="14">PPO</shortName>
        <ecNumber evidence="14 15">1.3.99.-</ecNumber>
    </recommendedName>
</protein>
<comment type="similarity">
    <text evidence="3 14 15">Belongs to the HemJ family.</text>
</comment>
<evidence type="ECO:0000256" key="15">
    <source>
        <dbReference type="PIRNR" id="PIRNR004638"/>
    </source>
</evidence>
<feature type="binding site" description="axial binding residue" evidence="14">
    <location>
        <position position="90"/>
    </location>
    <ligand>
        <name>heme</name>
        <dbReference type="ChEBI" id="CHEBI:30413"/>
    </ligand>
    <ligandPart>
        <name>Fe</name>
        <dbReference type="ChEBI" id="CHEBI:18248"/>
    </ligandPart>
</feature>
<dbReference type="Pfam" id="PF03653">
    <property type="entry name" value="UPF0093"/>
    <property type="match status" value="1"/>
</dbReference>
<dbReference type="EMBL" id="FOPM01000009">
    <property type="protein sequence ID" value="SFG73976.1"/>
    <property type="molecule type" value="Genomic_DNA"/>
</dbReference>
<dbReference type="STRING" id="582675.SAMN05192565_109120"/>
<comment type="subcellular location">
    <subcellularLocation>
        <location evidence="1 14">Cell membrane</location>
        <topology evidence="1 14">Multi-pass membrane protein</topology>
    </subcellularLocation>
</comment>
<feature type="transmembrane region" description="Helical" evidence="14">
    <location>
        <begin position="56"/>
        <end position="77"/>
    </location>
</feature>
<evidence type="ECO:0000256" key="8">
    <source>
        <dbReference type="ARBA" id="ARBA00022723"/>
    </source>
</evidence>
<dbReference type="EC" id="1.3.99.-" evidence="14 15"/>
<evidence type="ECO:0000256" key="13">
    <source>
        <dbReference type="ARBA" id="ARBA00048390"/>
    </source>
</evidence>
<accession>A0A1I2UGL2</accession>
<dbReference type="GO" id="GO:0005886">
    <property type="term" value="C:plasma membrane"/>
    <property type="evidence" value="ECO:0007669"/>
    <property type="project" value="UniProtKB-SubCell"/>
</dbReference>
<comment type="pathway">
    <text evidence="2 14 15">Porphyrin-containing compound metabolism; protoporphyrin-IX biosynthesis; protoporphyrin-IX from protoporphyrinogen-IX: step 1/1.</text>
</comment>
<feature type="transmembrane region" description="Helical" evidence="14">
    <location>
        <begin position="125"/>
        <end position="143"/>
    </location>
</feature>
<reference evidence="17" key="1">
    <citation type="submission" date="2016-10" db="EMBL/GenBank/DDBJ databases">
        <authorList>
            <person name="Varghese N."/>
            <person name="Submissions S."/>
        </authorList>
    </citation>
    <scope>NUCLEOTIDE SEQUENCE [LARGE SCALE GENOMIC DNA]</scope>
    <source>
        <strain evidence="17">Gh-105</strain>
    </source>
</reference>
<feature type="transmembrane region" description="Helical" evidence="14">
    <location>
        <begin position="83"/>
        <end position="104"/>
    </location>
</feature>
<evidence type="ECO:0000256" key="11">
    <source>
        <dbReference type="ARBA" id="ARBA00023004"/>
    </source>
</evidence>
<dbReference type="GO" id="GO:0070818">
    <property type="term" value="F:protoporphyrinogen oxidase activity"/>
    <property type="evidence" value="ECO:0007669"/>
    <property type="project" value="UniProtKB-UniRule"/>
</dbReference>
<dbReference type="NCBIfam" id="TIGR00701">
    <property type="entry name" value="protoporphyrinogen oxidase HemJ"/>
    <property type="match status" value="1"/>
</dbReference>
<evidence type="ECO:0000256" key="12">
    <source>
        <dbReference type="ARBA" id="ARBA00023136"/>
    </source>
</evidence>
<keyword evidence="12 14" id="KW-0472">Membrane</keyword>